<dbReference type="InterPro" id="IPR051531">
    <property type="entry name" value="N-acetyltransferase"/>
</dbReference>
<dbReference type="PATRIC" id="fig|1405.8.peg.5023"/>
<evidence type="ECO:0000313" key="5">
    <source>
        <dbReference type="Proteomes" id="UP000264294"/>
    </source>
</evidence>
<dbReference type="STRING" id="1405.B7492_12975"/>
<dbReference type="CDD" id="cd04301">
    <property type="entry name" value="NAT_SF"/>
    <property type="match status" value="1"/>
</dbReference>
<reference evidence="2 4" key="1">
    <citation type="submission" date="2014-04" db="EMBL/GenBank/DDBJ databases">
        <authorList>
            <person name="Bishop-Lilly K.A."/>
            <person name="Broomall S.M."/>
            <person name="Chain P.S."/>
            <person name="Chertkov O."/>
            <person name="Coyne S.R."/>
            <person name="Daligault H.E."/>
            <person name="Davenport K.W."/>
            <person name="Erkkila T."/>
            <person name="Frey K.G."/>
            <person name="Gibbons H.S."/>
            <person name="Gu W."/>
            <person name="Jaissle J."/>
            <person name="Johnson S.L."/>
            <person name="Koroleva G.I."/>
            <person name="Ladner J.T."/>
            <person name="Lo C.-C."/>
            <person name="Minogue T.D."/>
            <person name="Munk C."/>
            <person name="Palacios G.F."/>
            <person name="Redden C.L."/>
            <person name="Rosenzweig C.N."/>
            <person name="Scholz M.B."/>
            <person name="Teshima H."/>
            <person name="Xu Y."/>
        </authorList>
    </citation>
    <scope>NUCLEOTIDE SEQUENCE [LARGE SCALE GENOMIC DNA]</scope>
    <source>
        <strain evidence="2 4">BHP</strain>
    </source>
</reference>
<dbReference type="InterPro" id="IPR016181">
    <property type="entry name" value="Acyl_CoA_acyltransferase"/>
</dbReference>
<dbReference type="RefSeq" id="WP_042983699.1">
    <property type="nucleotide sequence ID" value="NZ_JMQC01000008.1"/>
</dbReference>
<evidence type="ECO:0000259" key="1">
    <source>
        <dbReference type="PROSITE" id="PS51186"/>
    </source>
</evidence>
<comment type="caution">
    <text evidence="2">The sequence shown here is derived from an EMBL/GenBank/DDBJ whole genome shotgun (WGS) entry which is preliminary data.</text>
</comment>
<proteinExistence type="predicted"/>
<dbReference type="EMBL" id="JMQC01000008">
    <property type="protein sequence ID" value="KFN02216.1"/>
    <property type="molecule type" value="Genomic_DNA"/>
</dbReference>
<dbReference type="Pfam" id="PF13302">
    <property type="entry name" value="Acetyltransf_3"/>
    <property type="match status" value="1"/>
</dbReference>
<evidence type="ECO:0000313" key="2">
    <source>
        <dbReference type="EMBL" id="KFN02216.1"/>
    </source>
</evidence>
<dbReference type="Proteomes" id="UP000029389">
    <property type="component" value="Unassembled WGS sequence"/>
</dbReference>
<sequence length="185" mass="21719">MEFPVFETERLRLVELEQSYCQKIYEIFSLDEVTRFYGMKSFTEFGQASRMIESFSKNYFEKRAIRWGIVLKETNTLIGTIGLNNLQLWSKRSEIGYDLHPSYWGKGYASEAAREIITYSFQELGLFRIGAITYPENITSCKMLSKIGFQKEGLLRGYIQQGEKNHDAYIYSILQTDWIEDCKKN</sequence>
<dbReference type="GO" id="GO:0008999">
    <property type="term" value="F:protein-N-terminal-alanine acetyltransferase activity"/>
    <property type="evidence" value="ECO:0007669"/>
    <property type="project" value="TreeGrafter"/>
</dbReference>
<dbReference type="Proteomes" id="UP000264294">
    <property type="component" value="Unassembled WGS sequence"/>
</dbReference>
<dbReference type="AlphaFoldDB" id="A0A090ZD69"/>
<evidence type="ECO:0000313" key="3">
    <source>
        <dbReference type="EMBL" id="RFT67640.1"/>
    </source>
</evidence>
<gene>
    <name evidence="3" type="ORF">D0U04_07700</name>
    <name evidence="2" type="ORF">DJ93_4877</name>
</gene>
<dbReference type="EMBL" id="QVOD01000006">
    <property type="protein sequence ID" value="RFT67640.1"/>
    <property type="molecule type" value="Genomic_DNA"/>
</dbReference>
<keyword evidence="2" id="KW-0808">Transferase</keyword>
<dbReference type="SUPFAM" id="SSF55729">
    <property type="entry name" value="Acyl-CoA N-acyltransferases (Nat)"/>
    <property type="match status" value="1"/>
</dbReference>
<dbReference type="InterPro" id="IPR000182">
    <property type="entry name" value="GNAT_dom"/>
</dbReference>
<dbReference type="GO" id="GO:0005737">
    <property type="term" value="C:cytoplasm"/>
    <property type="evidence" value="ECO:0007669"/>
    <property type="project" value="TreeGrafter"/>
</dbReference>
<dbReference type="PANTHER" id="PTHR43792">
    <property type="entry name" value="GNAT FAMILY, PUTATIVE (AFU_ORTHOLOGUE AFUA_3G00765)-RELATED-RELATED"/>
    <property type="match status" value="1"/>
</dbReference>
<evidence type="ECO:0000313" key="4">
    <source>
        <dbReference type="Proteomes" id="UP000029389"/>
    </source>
</evidence>
<reference evidence="3 5" key="2">
    <citation type="submission" date="2018-08" db="EMBL/GenBank/DDBJ databases">
        <title>Bacillus clarus sp. nov. strain PS00077A.</title>
        <authorList>
            <person name="Mendez Acevedo M."/>
            <person name="Carroll L."/>
            <person name="Mukherjee M."/>
            <person name="Wiedmann M."/>
            <person name="Kovac J."/>
        </authorList>
    </citation>
    <scope>NUCLEOTIDE SEQUENCE [LARGE SCALE GENOMIC DNA]</scope>
    <source>
        <strain evidence="3 5">PS00077A</strain>
    </source>
</reference>
<accession>A0A090ZD69</accession>
<protein>
    <submittedName>
        <fullName evidence="2">Acetyltransferase family protein</fullName>
    </submittedName>
    <submittedName>
        <fullName evidence="3">N-acetyltransferase</fullName>
    </submittedName>
</protein>
<keyword evidence="5" id="KW-1185">Reference proteome</keyword>
<dbReference type="Gene3D" id="3.40.630.30">
    <property type="match status" value="1"/>
</dbReference>
<name>A0A090ZD69_9BACI</name>
<feature type="domain" description="N-acetyltransferase" evidence="1">
    <location>
        <begin position="11"/>
        <end position="176"/>
    </location>
</feature>
<dbReference type="PROSITE" id="PS51186">
    <property type="entry name" value="GNAT"/>
    <property type="match status" value="1"/>
</dbReference>
<dbReference type="PANTHER" id="PTHR43792:SF9">
    <property type="entry name" value="RIBOSOMAL-PROTEIN-ALANINE ACETYLTRANSFERASE"/>
    <property type="match status" value="1"/>
</dbReference>
<organism evidence="2 4">
    <name type="scientific">Bacillus clarus</name>
    <dbReference type="NCBI Taxonomy" id="2338372"/>
    <lineage>
        <taxon>Bacteria</taxon>
        <taxon>Bacillati</taxon>
        <taxon>Bacillota</taxon>
        <taxon>Bacilli</taxon>
        <taxon>Bacillales</taxon>
        <taxon>Bacillaceae</taxon>
        <taxon>Bacillus</taxon>
        <taxon>Bacillus cereus group</taxon>
    </lineage>
</organism>